<dbReference type="Gene3D" id="1.10.287.70">
    <property type="match status" value="1"/>
</dbReference>
<reference evidence="3 4" key="1">
    <citation type="journal article" date="2019" name="Int. J. Syst. Evol. Microbiol.">
        <title>The Global Catalogue of Microorganisms (GCM) 10K type strain sequencing project: providing services to taxonomists for standard genome sequencing and annotation.</title>
        <authorList>
            <consortium name="The Broad Institute Genomics Platform"/>
            <consortium name="The Broad Institute Genome Sequencing Center for Infectious Disease"/>
            <person name="Wu L."/>
            <person name="Ma J."/>
        </authorList>
    </citation>
    <scope>NUCLEOTIDE SEQUENCE [LARGE SCALE GENOMIC DNA]</scope>
    <source>
        <strain evidence="3 4">JCM 11136</strain>
    </source>
</reference>
<dbReference type="GO" id="GO:0034220">
    <property type="term" value="P:monoatomic ion transmembrane transport"/>
    <property type="evidence" value="ECO:0007669"/>
    <property type="project" value="UniProtKB-KW"/>
</dbReference>
<keyword evidence="1" id="KW-0812">Transmembrane</keyword>
<proteinExistence type="predicted"/>
<gene>
    <name evidence="3" type="ORF">GCM10009560_76250</name>
</gene>
<comment type="caution">
    <text evidence="3">The sequence shown here is derived from an EMBL/GenBank/DDBJ whole genome shotgun (WGS) entry which is preliminary data.</text>
</comment>
<keyword evidence="3" id="KW-0406">Ion transport</keyword>
<feature type="transmembrane region" description="Helical" evidence="1">
    <location>
        <begin position="12"/>
        <end position="31"/>
    </location>
</feature>
<keyword evidence="3" id="KW-0407">Ion channel</keyword>
<organism evidence="3 4">
    <name type="scientific">Nonomuraea longicatena</name>
    <dbReference type="NCBI Taxonomy" id="83682"/>
    <lineage>
        <taxon>Bacteria</taxon>
        <taxon>Bacillati</taxon>
        <taxon>Actinomycetota</taxon>
        <taxon>Actinomycetes</taxon>
        <taxon>Streptosporangiales</taxon>
        <taxon>Streptosporangiaceae</taxon>
        <taxon>Nonomuraea</taxon>
    </lineage>
</organism>
<sequence length="175" mass="18731">MGEERALGNYGYSMWSGVRNVVAIVAVYYLLPLQWEGAEWLLWLRVAGFVVGLVFVVLGVRQAAVRQVIQGGENLPLAGLVELTVGGVVVFALGDYALATGMPGEFIGLETKTDGLYFAVSTLATVGFGDVHAVGQLARGLVLIQMVFNLVVLATAFTLLSRRVVGHVRGRRPSP</sequence>
<keyword evidence="4" id="KW-1185">Reference proteome</keyword>
<evidence type="ECO:0000259" key="2">
    <source>
        <dbReference type="Pfam" id="PF07885"/>
    </source>
</evidence>
<feature type="domain" description="Potassium channel" evidence="2">
    <location>
        <begin position="84"/>
        <end position="164"/>
    </location>
</feature>
<protein>
    <submittedName>
        <fullName evidence="3">Potassium channel family protein</fullName>
    </submittedName>
</protein>
<accession>A0ABN1RAE3</accession>
<dbReference type="EMBL" id="BAAAHQ010000057">
    <property type="protein sequence ID" value="GAA0953420.1"/>
    <property type="molecule type" value="Genomic_DNA"/>
</dbReference>
<name>A0ABN1RAE3_9ACTN</name>
<evidence type="ECO:0000313" key="4">
    <source>
        <dbReference type="Proteomes" id="UP001501578"/>
    </source>
</evidence>
<feature type="transmembrane region" description="Helical" evidence="1">
    <location>
        <begin position="141"/>
        <end position="161"/>
    </location>
</feature>
<evidence type="ECO:0000313" key="3">
    <source>
        <dbReference type="EMBL" id="GAA0953420.1"/>
    </source>
</evidence>
<dbReference type="Proteomes" id="UP001501578">
    <property type="component" value="Unassembled WGS sequence"/>
</dbReference>
<dbReference type="SUPFAM" id="SSF81324">
    <property type="entry name" value="Voltage-gated potassium channels"/>
    <property type="match status" value="1"/>
</dbReference>
<dbReference type="InterPro" id="IPR013099">
    <property type="entry name" value="K_chnl_dom"/>
</dbReference>
<dbReference type="Pfam" id="PF07885">
    <property type="entry name" value="Ion_trans_2"/>
    <property type="match status" value="1"/>
</dbReference>
<evidence type="ECO:0000256" key="1">
    <source>
        <dbReference type="SAM" id="Phobius"/>
    </source>
</evidence>
<keyword evidence="1" id="KW-1133">Transmembrane helix</keyword>
<feature type="transmembrane region" description="Helical" evidence="1">
    <location>
        <begin position="75"/>
        <end position="94"/>
    </location>
</feature>
<keyword evidence="3" id="KW-0813">Transport</keyword>
<feature type="transmembrane region" description="Helical" evidence="1">
    <location>
        <begin position="43"/>
        <end position="63"/>
    </location>
</feature>
<keyword evidence="1" id="KW-0472">Membrane</keyword>